<reference evidence="10 11" key="1">
    <citation type="submission" date="2015-02" db="EMBL/GenBank/DDBJ databases">
        <title>Complete genome sequence of Kangiella geojedonensis strain YCS-5T.</title>
        <authorList>
            <person name="Kim K.M."/>
        </authorList>
    </citation>
    <scope>NUCLEOTIDE SEQUENCE [LARGE SCALE GENOMIC DNA]</scope>
    <source>
        <strain evidence="10 11">YCS-5</strain>
    </source>
</reference>
<dbReference type="InterPro" id="IPR002938">
    <property type="entry name" value="FAD-bd"/>
</dbReference>
<proteinExistence type="inferred from homology"/>
<dbReference type="HOGENOM" id="CLU_009665_8_3_6"/>
<dbReference type="InterPro" id="IPR018168">
    <property type="entry name" value="Ubi_Hdrlase_CS"/>
</dbReference>
<evidence type="ECO:0000256" key="7">
    <source>
        <dbReference type="ARBA" id="ARBA00023033"/>
    </source>
</evidence>
<dbReference type="UniPathway" id="UPA00232"/>
<evidence type="ECO:0000259" key="9">
    <source>
        <dbReference type="Pfam" id="PF01494"/>
    </source>
</evidence>
<evidence type="ECO:0000256" key="3">
    <source>
        <dbReference type="ARBA" id="ARBA00005349"/>
    </source>
</evidence>
<dbReference type="GO" id="GO:0071949">
    <property type="term" value="F:FAD binding"/>
    <property type="evidence" value="ECO:0007669"/>
    <property type="project" value="InterPro"/>
</dbReference>
<feature type="domain" description="FAD-binding" evidence="9">
    <location>
        <begin position="12"/>
        <end position="334"/>
    </location>
</feature>
<name>A0A0F6RAZ8_9GAMM</name>
<dbReference type="Pfam" id="PF01494">
    <property type="entry name" value="FAD_binding_3"/>
    <property type="match status" value="1"/>
</dbReference>
<dbReference type="InterPro" id="IPR010971">
    <property type="entry name" value="UbiH/COQ6"/>
</dbReference>
<dbReference type="NCBIfam" id="TIGR01988">
    <property type="entry name" value="Ubi-OHases"/>
    <property type="match status" value="1"/>
</dbReference>
<dbReference type="GO" id="GO:0006744">
    <property type="term" value="P:ubiquinone biosynthetic process"/>
    <property type="evidence" value="ECO:0007669"/>
    <property type="project" value="UniProtKB-UniPathway"/>
</dbReference>
<dbReference type="InterPro" id="IPR036188">
    <property type="entry name" value="FAD/NAD-bd_sf"/>
</dbReference>
<dbReference type="GO" id="GO:0110142">
    <property type="term" value="C:ubiquinone biosynthesis complex"/>
    <property type="evidence" value="ECO:0007669"/>
    <property type="project" value="UniProtKB-ARBA"/>
</dbReference>
<dbReference type="Proteomes" id="UP000034071">
    <property type="component" value="Chromosome"/>
</dbReference>
<dbReference type="GO" id="GO:0019168">
    <property type="term" value="F:2-polyprenylphenol 6-hydroxylase activity"/>
    <property type="evidence" value="ECO:0007669"/>
    <property type="project" value="TreeGrafter"/>
</dbReference>
<evidence type="ECO:0000256" key="8">
    <source>
        <dbReference type="ARBA" id="ARBA00065734"/>
    </source>
</evidence>
<keyword evidence="5" id="KW-0274">FAD</keyword>
<dbReference type="FunFam" id="3.50.50.60:FF:000021">
    <property type="entry name" value="Ubiquinone biosynthesis monooxygenase COQ6"/>
    <property type="match status" value="1"/>
</dbReference>
<keyword evidence="4" id="KW-0285">Flavoprotein</keyword>
<keyword evidence="6" id="KW-0560">Oxidoreductase</keyword>
<dbReference type="PROSITE" id="PS01304">
    <property type="entry name" value="UBIH"/>
    <property type="match status" value="1"/>
</dbReference>
<comment type="subunit">
    <text evidence="8">Component of the Ubi complex metabolon, which regroups five ubiquinone biosynthesis proteins (UbiE, UbiF, UbiG, UbiH and UbiI) and two accessory factors (UbiK and the lipid-binding protein UbiJ).</text>
</comment>
<dbReference type="Gene3D" id="3.50.50.60">
    <property type="entry name" value="FAD/NAD(P)-binding domain"/>
    <property type="match status" value="2"/>
</dbReference>
<sequence>MTVSSNRQVTLDYDVIVVGGGMVGLALTAKLAQLDLRVAVIDPKPVDLEWENGTVDSRVSAITRASQRLFQSIEAWQLIDDHDKSAYQRMFVWDGESSSGKIEFDANLIAEPNLGHIIENRVLRRALFQSIERERHIDWLCPEKCQAVDYQDNYAELTLASGKRMKASLLVAADGAFSWLRKASDIGQEQNAYGHKAIVCTVKTEKSHLQTAWQRFDHHGPLAFLPLRDSSLCSIVWSVDESFAEELLSLERSAFAKRLTQTFESTLGQVEVQSTPVAFPLFERTADRMAQHRLALIGDAAHTIHPLAGQGVNLGFSDALALAKAIDVSLKKGADIGLKHRLRPFERARKSETKAMQLAMQGFKRLFEKDIPAVQMARSYGLAVTDKHPVLKQKLIRKAMGL</sequence>
<evidence type="ECO:0000256" key="1">
    <source>
        <dbReference type="ARBA" id="ARBA00001974"/>
    </source>
</evidence>
<protein>
    <submittedName>
        <fullName evidence="10">UbiH/UbiF/VisC/COQ6 family ubiquinone biosynthesis hydroxylase</fullName>
    </submittedName>
</protein>
<evidence type="ECO:0000256" key="5">
    <source>
        <dbReference type="ARBA" id="ARBA00022827"/>
    </source>
</evidence>
<evidence type="ECO:0000256" key="4">
    <source>
        <dbReference type="ARBA" id="ARBA00022630"/>
    </source>
</evidence>
<gene>
    <name evidence="10" type="ORF">TQ33_0126</name>
</gene>
<keyword evidence="7" id="KW-0503">Monooxygenase</keyword>
<dbReference type="PRINTS" id="PR00420">
    <property type="entry name" value="RNGMNOXGNASE"/>
</dbReference>
<dbReference type="PANTHER" id="PTHR43876:SF7">
    <property type="entry name" value="UBIQUINONE BIOSYNTHESIS MONOOXYGENASE COQ6, MITOCHONDRIAL"/>
    <property type="match status" value="1"/>
</dbReference>
<dbReference type="RefSeq" id="WP_046560347.1">
    <property type="nucleotide sequence ID" value="NZ_CP010975.1"/>
</dbReference>
<evidence type="ECO:0000256" key="6">
    <source>
        <dbReference type="ARBA" id="ARBA00023002"/>
    </source>
</evidence>
<keyword evidence="11" id="KW-1185">Reference proteome</keyword>
<dbReference type="STRING" id="914150.TQ33_0126"/>
<comment type="cofactor">
    <cofactor evidence="1">
        <name>FAD</name>
        <dbReference type="ChEBI" id="CHEBI:57692"/>
    </cofactor>
</comment>
<organism evidence="10 11">
    <name type="scientific">Kangiella geojedonensis</name>
    <dbReference type="NCBI Taxonomy" id="914150"/>
    <lineage>
        <taxon>Bacteria</taxon>
        <taxon>Pseudomonadati</taxon>
        <taxon>Pseudomonadota</taxon>
        <taxon>Gammaproteobacteria</taxon>
        <taxon>Kangiellales</taxon>
        <taxon>Kangiellaceae</taxon>
        <taxon>Kangiella</taxon>
    </lineage>
</organism>
<comment type="similarity">
    <text evidence="3">Belongs to the UbiH/COQ6 family.</text>
</comment>
<dbReference type="InterPro" id="IPR051205">
    <property type="entry name" value="UbiH/COQ6_monooxygenase"/>
</dbReference>
<evidence type="ECO:0000313" key="11">
    <source>
        <dbReference type="Proteomes" id="UP000034071"/>
    </source>
</evidence>
<keyword evidence="10" id="KW-0830">Ubiquinone</keyword>
<dbReference type="EMBL" id="CP010975">
    <property type="protein sequence ID" value="AKE51118.1"/>
    <property type="molecule type" value="Genomic_DNA"/>
</dbReference>
<evidence type="ECO:0000256" key="2">
    <source>
        <dbReference type="ARBA" id="ARBA00004749"/>
    </source>
</evidence>
<evidence type="ECO:0000313" key="10">
    <source>
        <dbReference type="EMBL" id="AKE51118.1"/>
    </source>
</evidence>
<dbReference type="OrthoDB" id="9769565at2"/>
<dbReference type="KEGG" id="kge:TQ33_0126"/>
<dbReference type="SUPFAM" id="SSF51905">
    <property type="entry name" value="FAD/NAD(P)-binding domain"/>
    <property type="match status" value="1"/>
</dbReference>
<dbReference type="PANTHER" id="PTHR43876">
    <property type="entry name" value="UBIQUINONE BIOSYNTHESIS MONOOXYGENASE COQ6, MITOCHONDRIAL"/>
    <property type="match status" value="1"/>
</dbReference>
<dbReference type="AlphaFoldDB" id="A0A0F6RAZ8"/>
<accession>A0A0F6RAZ8</accession>
<comment type="pathway">
    <text evidence="2">Cofactor biosynthesis; ubiquinone biosynthesis.</text>
</comment>